<feature type="domain" description="Peptidase C1A papain C-terminal" evidence="4">
    <location>
        <begin position="345"/>
        <end position="563"/>
    </location>
</feature>
<dbReference type="SUPFAM" id="SSF54001">
    <property type="entry name" value="Cysteine proteinases"/>
    <property type="match status" value="1"/>
</dbReference>
<dbReference type="Proteomes" id="UP000009022">
    <property type="component" value="Unassembled WGS sequence"/>
</dbReference>
<sequence>MNLFILAVLFCSATAAVVHGDEFDDDDDFSFREESLHPPIYQSDYKIVGVRITPTNYGGIKKPFTLWLSSRRGKSRTDYYHGVSTTIIRRDDGPFGSAYKIMPITTETQYNVKSCVAIHGRPRHPYRPQTAIPSLVNIFRKSGEIQCGNEKCNIWSFSYKMLGRIYLYDYYVTQGPHPKPVRFRKRCYDILLHRYYSYYTIEIKSFQLGTIPDSIFDLNGTHCGGFPKHQLQLFDADIEDFPLQTQPSLSELYNDPSGNLFSQFILQHNKKYHSWFERRHREINFLNNVQYINDVNQQGKSYTLAINPMADMTEKELTNMRGRLRRFYHATKNYIPWKYDPHEKPLESIDWRKKGAVTPIKYQAHCGSCFAFSAVTPIESALFRQTGRLIPLSEQSIIDCSWGYGNYACNGGMEYAAYQFVTKHGIPSAKCYGPYLASPGYCHLLNCTHRVRLDGYSIVLPSGNVSAVRLAVSKIGPISIAFNVHSLSFHFYSSGIFEDPTCYNDIHHINHALNLVGYGKLGNEHYWIIRNSWSEHWGENGYMRMKSTNANECAVATFATFPVLKKDGI</sequence>
<evidence type="ECO:0000313" key="7">
    <source>
        <dbReference type="Proteomes" id="UP000009022"/>
    </source>
</evidence>
<dbReference type="PRINTS" id="PR00705">
    <property type="entry name" value="PAPAIN"/>
</dbReference>
<dbReference type="Pfam" id="PF08246">
    <property type="entry name" value="Inhibitor_I29"/>
    <property type="match status" value="1"/>
</dbReference>
<dbReference type="PROSITE" id="PS00639">
    <property type="entry name" value="THIOL_PROTEASE_HIS"/>
    <property type="match status" value="1"/>
</dbReference>
<organism evidence="6 7">
    <name type="scientific">Trichoplax adhaerens</name>
    <name type="common">Trichoplax reptans</name>
    <dbReference type="NCBI Taxonomy" id="10228"/>
    <lineage>
        <taxon>Eukaryota</taxon>
        <taxon>Metazoa</taxon>
        <taxon>Placozoa</taxon>
        <taxon>Uniplacotomia</taxon>
        <taxon>Trichoplacea</taxon>
        <taxon>Trichoplacidae</taxon>
        <taxon>Trichoplax</taxon>
    </lineage>
</organism>
<feature type="chain" id="PRO_5018667547" description="Peptidase C1A papain C-terminal domain-containing protein" evidence="3">
    <location>
        <begin position="21"/>
        <end position="569"/>
    </location>
</feature>
<dbReference type="OMA" id="ANECAVA"/>
<dbReference type="SMART" id="SM00645">
    <property type="entry name" value="Pept_C1"/>
    <property type="match status" value="1"/>
</dbReference>
<dbReference type="GO" id="GO:0051603">
    <property type="term" value="P:proteolysis involved in protein catabolic process"/>
    <property type="evidence" value="ECO:0000318"/>
    <property type="project" value="GO_Central"/>
</dbReference>
<dbReference type="eggNOG" id="KOG1543">
    <property type="taxonomic scope" value="Eukaryota"/>
</dbReference>
<dbReference type="KEGG" id="tad:TRIADDRAFT_19901"/>
<evidence type="ECO:0000259" key="5">
    <source>
        <dbReference type="SMART" id="SM00848"/>
    </source>
</evidence>
<dbReference type="Gene3D" id="3.90.70.10">
    <property type="entry name" value="Cysteine proteinases"/>
    <property type="match status" value="1"/>
</dbReference>
<dbReference type="AlphaFoldDB" id="B3RJ94"/>
<keyword evidence="3" id="KW-0732">Signal</keyword>
<dbReference type="InterPro" id="IPR013128">
    <property type="entry name" value="Peptidase_C1A"/>
</dbReference>
<dbReference type="Pfam" id="PF00112">
    <property type="entry name" value="Peptidase_C1"/>
    <property type="match status" value="1"/>
</dbReference>
<evidence type="ECO:0000259" key="4">
    <source>
        <dbReference type="SMART" id="SM00645"/>
    </source>
</evidence>
<dbReference type="GO" id="GO:0004197">
    <property type="term" value="F:cysteine-type endopeptidase activity"/>
    <property type="evidence" value="ECO:0000318"/>
    <property type="project" value="GO_Central"/>
</dbReference>
<dbReference type="InterPro" id="IPR039417">
    <property type="entry name" value="Peptidase_C1A_papain-like"/>
</dbReference>
<proteinExistence type="inferred from homology"/>
<name>B3RJ94_TRIAD</name>
<keyword evidence="7" id="KW-1185">Reference proteome</keyword>
<dbReference type="GO" id="GO:0005615">
    <property type="term" value="C:extracellular space"/>
    <property type="evidence" value="ECO:0000318"/>
    <property type="project" value="GO_Central"/>
</dbReference>
<evidence type="ECO:0008006" key="8">
    <source>
        <dbReference type="Google" id="ProtNLM"/>
    </source>
</evidence>
<keyword evidence="2" id="KW-1015">Disulfide bond</keyword>
<dbReference type="PANTHER" id="PTHR12411">
    <property type="entry name" value="CYSTEINE PROTEASE FAMILY C1-RELATED"/>
    <property type="match status" value="1"/>
</dbReference>
<evidence type="ECO:0000313" key="6">
    <source>
        <dbReference type="EMBL" id="EDV28494.1"/>
    </source>
</evidence>
<dbReference type="InterPro" id="IPR038765">
    <property type="entry name" value="Papain-like_cys_pep_sf"/>
</dbReference>
<evidence type="ECO:0000256" key="3">
    <source>
        <dbReference type="SAM" id="SignalP"/>
    </source>
</evidence>
<gene>
    <name evidence="6" type="ORF">TRIADDRAFT_19901</name>
</gene>
<dbReference type="InterPro" id="IPR013201">
    <property type="entry name" value="Prot_inhib_I29"/>
</dbReference>
<dbReference type="InterPro" id="IPR000668">
    <property type="entry name" value="Peptidase_C1A_C"/>
</dbReference>
<accession>B3RJ94</accession>
<protein>
    <recommendedName>
        <fullName evidence="8">Peptidase C1A papain C-terminal domain-containing protein</fullName>
    </recommendedName>
</protein>
<dbReference type="EMBL" id="DS985241">
    <property type="protein sequence ID" value="EDV28494.1"/>
    <property type="molecule type" value="Genomic_DNA"/>
</dbReference>
<dbReference type="SMART" id="SM00848">
    <property type="entry name" value="Inhibitor_I29"/>
    <property type="match status" value="1"/>
</dbReference>
<dbReference type="PROSITE" id="PS00640">
    <property type="entry name" value="THIOL_PROTEASE_ASN"/>
    <property type="match status" value="1"/>
</dbReference>
<feature type="domain" description="Cathepsin propeptide inhibitor" evidence="5">
    <location>
        <begin position="261"/>
        <end position="317"/>
    </location>
</feature>
<dbReference type="InterPro" id="IPR025660">
    <property type="entry name" value="Pept_his_AS"/>
</dbReference>
<dbReference type="OrthoDB" id="65740at2759"/>
<feature type="signal peptide" evidence="3">
    <location>
        <begin position="1"/>
        <end position="20"/>
    </location>
</feature>
<dbReference type="PhylomeDB" id="B3RJ94"/>
<evidence type="ECO:0000256" key="1">
    <source>
        <dbReference type="ARBA" id="ARBA00008455"/>
    </source>
</evidence>
<dbReference type="HOGENOM" id="CLU_012184_11_0_1"/>
<evidence type="ECO:0000256" key="2">
    <source>
        <dbReference type="ARBA" id="ARBA00023157"/>
    </source>
</evidence>
<comment type="similarity">
    <text evidence="1">Belongs to the peptidase C1 family.</text>
</comment>
<dbReference type="InterPro" id="IPR025661">
    <property type="entry name" value="Pept_asp_AS"/>
</dbReference>
<dbReference type="InParanoid" id="B3RJ94"/>
<dbReference type="GeneID" id="6748911"/>
<dbReference type="CTD" id="6748911"/>
<reference evidence="6 7" key="1">
    <citation type="journal article" date="2008" name="Nature">
        <title>The Trichoplax genome and the nature of placozoans.</title>
        <authorList>
            <person name="Srivastava M."/>
            <person name="Begovic E."/>
            <person name="Chapman J."/>
            <person name="Putnam N.H."/>
            <person name="Hellsten U."/>
            <person name="Kawashima T."/>
            <person name="Kuo A."/>
            <person name="Mitros T."/>
            <person name="Salamov A."/>
            <person name="Carpenter M.L."/>
            <person name="Signorovitch A.Y."/>
            <person name="Moreno M.A."/>
            <person name="Kamm K."/>
            <person name="Grimwood J."/>
            <person name="Schmutz J."/>
            <person name="Shapiro H."/>
            <person name="Grigoriev I.V."/>
            <person name="Buss L.W."/>
            <person name="Schierwater B."/>
            <person name="Dellaporta S.L."/>
            <person name="Rokhsar D.S."/>
        </authorList>
    </citation>
    <scope>NUCLEOTIDE SEQUENCE [LARGE SCALE GENOMIC DNA]</scope>
    <source>
        <strain evidence="6 7">Grell-BS-1999</strain>
    </source>
</reference>
<dbReference type="RefSeq" id="XP_002107696.1">
    <property type="nucleotide sequence ID" value="XM_002107660.1"/>
</dbReference>
<dbReference type="CDD" id="cd02248">
    <property type="entry name" value="Peptidase_C1A"/>
    <property type="match status" value="1"/>
</dbReference>
<dbReference type="STRING" id="10228.B3RJ94"/>
<dbReference type="GO" id="GO:0005764">
    <property type="term" value="C:lysosome"/>
    <property type="evidence" value="ECO:0000318"/>
    <property type="project" value="GO_Central"/>
</dbReference>